<name>A0A6S5RNS0_9GAMM</name>
<dbReference type="InterPro" id="IPR030665">
    <property type="entry name" value="KaiC"/>
</dbReference>
<dbReference type="EC" id="2.7.11.1" evidence="1"/>
<feature type="domain" description="KaiC" evidence="7">
    <location>
        <begin position="24"/>
        <end position="253"/>
    </location>
</feature>
<dbReference type="PROSITE" id="PS51146">
    <property type="entry name" value="KAIC"/>
    <property type="match status" value="2"/>
</dbReference>
<dbReference type="GO" id="GO:0004674">
    <property type="term" value="F:protein serine/threonine kinase activity"/>
    <property type="evidence" value="ECO:0007669"/>
    <property type="project" value="UniProtKB-EC"/>
</dbReference>
<protein>
    <recommendedName>
        <fullName evidence="1">non-specific serine/threonine protein kinase</fullName>
        <ecNumber evidence="1">2.7.11.1</ecNumber>
    </recommendedName>
</protein>
<dbReference type="SUPFAM" id="SSF52540">
    <property type="entry name" value="P-loop containing nucleoside triphosphate hydrolases"/>
    <property type="match status" value="2"/>
</dbReference>
<evidence type="ECO:0000256" key="6">
    <source>
        <dbReference type="ARBA" id="ARBA00022801"/>
    </source>
</evidence>
<dbReference type="InterPro" id="IPR027417">
    <property type="entry name" value="P-loop_NTPase"/>
</dbReference>
<dbReference type="EMBL" id="AP022213">
    <property type="protein sequence ID" value="BBT14804.1"/>
    <property type="molecule type" value="Genomic_DNA"/>
</dbReference>
<dbReference type="SMART" id="SM00382">
    <property type="entry name" value="AAA"/>
    <property type="match status" value="1"/>
</dbReference>
<keyword evidence="3" id="KW-0808">Transferase</keyword>
<feature type="domain" description="KaiC" evidence="7">
    <location>
        <begin position="259"/>
        <end position="492"/>
    </location>
</feature>
<dbReference type="Pfam" id="PF06745">
    <property type="entry name" value="ATPase"/>
    <property type="match status" value="2"/>
</dbReference>
<dbReference type="InterPro" id="IPR003593">
    <property type="entry name" value="AAA+_ATPase"/>
</dbReference>
<dbReference type="Gene3D" id="3.40.50.300">
    <property type="entry name" value="P-loop containing nucleotide triphosphate hydrolases"/>
    <property type="match status" value="2"/>
</dbReference>
<dbReference type="PANTHER" id="PTHR42926">
    <property type="match status" value="1"/>
</dbReference>
<dbReference type="GO" id="GO:0016787">
    <property type="term" value="F:hydrolase activity"/>
    <property type="evidence" value="ECO:0007669"/>
    <property type="project" value="UniProtKB-KW"/>
</dbReference>
<dbReference type="AlphaFoldDB" id="A0A6S5RNS0"/>
<sequence length="496" mass="53613">MRAEAAHHRAKNSTEAGQNLEQLERLHSGIEGLDALLKGGLVAGASYIVQGRPGSGKTILANQIGFNHVRNGGRVLVATLLAETHERLFQFLSTLSFFDPSKVGDEIQFVSAFDTLENEGLDEVVRLLRREISRQKATVMIVDGVLNARSKADTPMDTKKFISELQGHAAFAGCTVLFLTSARLDDGSPEHTMVDGVIELGEELVGNRSVRRIHLRKTRGSGSLSGLHECEITENGLVVYPRLESLYSRPTLPEDATPRRIASGTPDLDALIEGGLPVGSVTLAMGPAGVGKTCLGLGFLGQASADEPALHFGFYESPARLRLKARALGFDLEALEKAGVLHLAWQPPTEGLLDALGGHLIAEVQRLGIKRLFIDSFGGMARVASSQARLVEFFGALLGQLRAMGVTIVATWEMRDLYSADINAPAPELSSIVDNLLLMRFVEVNAELKRSLAILKMRDSGYDPALLELQFTSSGLRLDKNFRQVTSVLSGNATRV</sequence>
<evidence type="ECO:0000256" key="2">
    <source>
        <dbReference type="ARBA" id="ARBA00022553"/>
    </source>
</evidence>
<organism evidence="8 9">
    <name type="scientific">Metapseudomonas otitidis</name>
    <dbReference type="NCBI Taxonomy" id="319939"/>
    <lineage>
        <taxon>Bacteria</taxon>
        <taxon>Pseudomonadati</taxon>
        <taxon>Pseudomonadota</taxon>
        <taxon>Gammaproteobacteria</taxon>
        <taxon>Pseudomonadales</taxon>
        <taxon>Pseudomonadaceae</taxon>
        <taxon>Metapseudomonas</taxon>
    </lineage>
</organism>
<evidence type="ECO:0000256" key="5">
    <source>
        <dbReference type="ARBA" id="ARBA00022777"/>
    </source>
</evidence>
<evidence type="ECO:0000256" key="4">
    <source>
        <dbReference type="ARBA" id="ARBA00022737"/>
    </source>
</evidence>
<gene>
    <name evidence="8" type="ORF">WP8S17C03_08530</name>
</gene>
<evidence type="ECO:0000259" key="7">
    <source>
        <dbReference type="PROSITE" id="PS51146"/>
    </source>
</evidence>
<dbReference type="InterPro" id="IPR010624">
    <property type="entry name" value="KaiC_dom"/>
</dbReference>
<keyword evidence="6" id="KW-0378">Hydrolase</keyword>
<keyword evidence="5" id="KW-0418">Kinase</keyword>
<evidence type="ECO:0000313" key="9">
    <source>
        <dbReference type="Proteomes" id="UP000515591"/>
    </source>
</evidence>
<dbReference type="Proteomes" id="UP000515591">
    <property type="component" value="Chromosome"/>
</dbReference>
<dbReference type="CDD" id="cd01124">
    <property type="entry name" value="KaiC-like"/>
    <property type="match status" value="1"/>
</dbReference>
<keyword evidence="4" id="KW-0677">Repeat</keyword>
<keyword evidence="2" id="KW-0597">Phosphoprotein</keyword>
<accession>A0A6S5RNS0</accession>
<evidence type="ECO:0000256" key="3">
    <source>
        <dbReference type="ARBA" id="ARBA00022679"/>
    </source>
</evidence>
<dbReference type="InterPro" id="IPR051347">
    <property type="entry name" value="Circadian_clock_KaiC-rel"/>
</dbReference>
<reference evidence="8 9" key="1">
    <citation type="submission" date="2019-12" db="EMBL/GenBank/DDBJ databases">
        <title>complete genome sequences of Pseudomonas otitidis str. WP8-S17-CRE-03 isolated from wastewater treatment plant effluent.</title>
        <authorList>
            <person name="Sekizuka T."/>
            <person name="Itokawa K."/>
            <person name="Yatsu K."/>
            <person name="Inamine Y."/>
            <person name="Kuroda M."/>
        </authorList>
    </citation>
    <scope>NUCLEOTIDE SEQUENCE [LARGE SCALE GENOMIC DNA]</scope>
    <source>
        <strain evidence="8 9">WP8-S17-CRE-03</strain>
    </source>
</reference>
<dbReference type="PIRSF" id="PIRSF039117">
    <property type="entry name" value="KaiC"/>
    <property type="match status" value="1"/>
</dbReference>
<evidence type="ECO:0000256" key="1">
    <source>
        <dbReference type="ARBA" id="ARBA00012513"/>
    </source>
</evidence>
<evidence type="ECO:0000313" key="8">
    <source>
        <dbReference type="EMBL" id="BBT14804.1"/>
    </source>
</evidence>
<dbReference type="PANTHER" id="PTHR42926:SF1">
    <property type="entry name" value="CIRCADIAN CLOCK OSCILLATOR PROTEIN KAIC 1"/>
    <property type="match status" value="1"/>
</dbReference>
<proteinExistence type="predicted"/>
<dbReference type="GO" id="GO:0005524">
    <property type="term" value="F:ATP binding"/>
    <property type="evidence" value="ECO:0007669"/>
    <property type="project" value="InterPro"/>
</dbReference>
<dbReference type="InterPro" id="IPR014774">
    <property type="entry name" value="KaiC-like_dom"/>
</dbReference>